<dbReference type="InterPro" id="IPR036282">
    <property type="entry name" value="Glutathione-S-Trfase_C_sf"/>
</dbReference>
<dbReference type="SFLD" id="SFLDG00358">
    <property type="entry name" value="Main_(cytGST)"/>
    <property type="match status" value="1"/>
</dbReference>
<dbReference type="PANTHER" id="PTHR43969:SF9">
    <property type="entry name" value="GLUTATHIONE S TRANSFERASE D10, ISOFORM A-RELATED"/>
    <property type="match status" value="1"/>
</dbReference>
<comment type="catalytic activity">
    <reaction evidence="6">
        <text>RX + glutathione = an S-substituted glutathione + a halide anion + H(+)</text>
        <dbReference type="Rhea" id="RHEA:16437"/>
        <dbReference type="ChEBI" id="CHEBI:15378"/>
        <dbReference type="ChEBI" id="CHEBI:16042"/>
        <dbReference type="ChEBI" id="CHEBI:17792"/>
        <dbReference type="ChEBI" id="CHEBI:57925"/>
        <dbReference type="ChEBI" id="CHEBI:90779"/>
        <dbReference type="EC" id="2.5.1.18"/>
    </reaction>
</comment>
<accession>A0A9N9RG10</accession>
<evidence type="ECO:0000259" key="7">
    <source>
        <dbReference type="PROSITE" id="PS50404"/>
    </source>
</evidence>
<dbReference type="SUPFAM" id="SSF52833">
    <property type="entry name" value="Thioredoxin-like"/>
    <property type="match status" value="1"/>
</dbReference>
<protein>
    <recommendedName>
        <fullName evidence="3">glutathione transferase</fullName>
        <ecNumber evidence="3">2.5.1.18</ecNumber>
    </recommendedName>
    <alternativeName>
        <fullName evidence="5">GST class-theta</fullName>
    </alternativeName>
</protein>
<evidence type="ECO:0000256" key="1">
    <source>
        <dbReference type="ARBA" id="ARBA00009899"/>
    </source>
</evidence>
<dbReference type="Pfam" id="PF02798">
    <property type="entry name" value="GST_N"/>
    <property type="match status" value="1"/>
</dbReference>
<keyword evidence="9" id="KW-1185">Reference proteome</keyword>
<organism evidence="8 9">
    <name type="scientific">Chironomus riparius</name>
    <dbReference type="NCBI Taxonomy" id="315576"/>
    <lineage>
        <taxon>Eukaryota</taxon>
        <taxon>Metazoa</taxon>
        <taxon>Ecdysozoa</taxon>
        <taxon>Arthropoda</taxon>
        <taxon>Hexapoda</taxon>
        <taxon>Insecta</taxon>
        <taxon>Pterygota</taxon>
        <taxon>Neoptera</taxon>
        <taxon>Endopterygota</taxon>
        <taxon>Diptera</taxon>
        <taxon>Nematocera</taxon>
        <taxon>Chironomoidea</taxon>
        <taxon>Chironomidae</taxon>
        <taxon>Chironominae</taxon>
        <taxon>Chironomus</taxon>
    </lineage>
</organism>
<keyword evidence="4" id="KW-0808">Transferase</keyword>
<evidence type="ECO:0000256" key="2">
    <source>
        <dbReference type="ARBA" id="ARBA00011738"/>
    </source>
</evidence>
<name>A0A9N9RG10_9DIPT</name>
<evidence type="ECO:0000313" key="9">
    <source>
        <dbReference type="Proteomes" id="UP001153620"/>
    </source>
</evidence>
<dbReference type="EMBL" id="OU895877">
    <property type="protein sequence ID" value="CAG9797176.1"/>
    <property type="molecule type" value="Genomic_DNA"/>
</dbReference>
<dbReference type="GO" id="GO:0006749">
    <property type="term" value="P:glutathione metabolic process"/>
    <property type="evidence" value="ECO:0007669"/>
    <property type="project" value="TreeGrafter"/>
</dbReference>
<sequence>MCRLVHLHEVGMDVEIIPVDFLKLEQKSPEYMKINPMGQVPVLDNDGFILTESRAIMAYLVNSKKPGSTLYPSNPKQRAIVDTKLYFNASNLFSLIFASSVHCSEPTLTDISGEIGNWPKLEAWYKRCASIPGYEENLNGAKMVGPLLKQLGVKLAPLK</sequence>
<dbReference type="AlphaFoldDB" id="A0A9N9RG10"/>
<gene>
    <name evidence="8" type="ORF">CHIRRI_LOCUS176</name>
</gene>
<evidence type="ECO:0000313" key="8">
    <source>
        <dbReference type="EMBL" id="CAG9797176.1"/>
    </source>
</evidence>
<dbReference type="PANTHER" id="PTHR43969">
    <property type="entry name" value="GLUTATHIONE S TRANSFERASE D10, ISOFORM A-RELATED"/>
    <property type="match status" value="1"/>
</dbReference>
<reference evidence="8" key="2">
    <citation type="submission" date="2022-10" db="EMBL/GenBank/DDBJ databases">
        <authorList>
            <consortium name="ENA_rothamsted_submissions"/>
            <consortium name="culmorum"/>
            <person name="King R."/>
        </authorList>
    </citation>
    <scope>NUCLEOTIDE SEQUENCE</scope>
</reference>
<dbReference type="SFLD" id="SFLDS00019">
    <property type="entry name" value="Glutathione_Transferase_(cytos"/>
    <property type="match status" value="1"/>
</dbReference>
<dbReference type="GO" id="GO:0004364">
    <property type="term" value="F:glutathione transferase activity"/>
    <property type="evidence" value="ECO:0007669"/>
    <property type="project" value="UniProtKB-EC"/>
</dbReference>
<feature type="domain" description="GST N-terminal" evidence="7">
    <location>
        <begin position="1"/>
        <end position="68"/>
    </location>
</feature>
<reference evidence="8" key="1">
    <citation type="submission" date="2022-01" db="EMBL/GenBank/DDBJ databases">
        <authorList>
            <person name="King R."/>
        </authorList>
    </citation>
    <scope>NUCLEOTIDE SEQUENCE</scope>
</reference>
<evidence type="ECO:0000256" key="6">
    <source>
        <dbReference type="ARBA" id="ARBA00047960"/>
    </source>
</evidence>
<dbReference type="OrthoDB" id="422574at2759"/>
<evidence type="ECO:0000256" key="5">
    <source>
        <dbReference type="ARBA" id="ARBA00041523"/>
    </source>
</evidence>
<dbReference type="InterPro" id="IPR004045">
    <property type="entry name" value="Glutathione_S-Trfase_N"/>
</dbReference>
<dbReference type="EC" id="2.5.1.18" evidence="3"/>
<evidence type="ECO:0000256" key="3">
    <source>
        <dbReference type="ARBA" id="ARBA00012452"/>
    </source>
</evidence>
<dbReference type="Proteomes" id="UP001153620">
    <property type="component" value="Chromosome 1"/>
</dbReference>
<dbReference type="SUPFAM" id="SSF47616">
    <property type="entry name" value="GST C-terminal domain-like"/>
    <property type="match status" value="1"/>
</dbReference>
<dbReference type="Gene3D" id="3.40.30.10">
    <property type="entry name" value="Glutaredoxin"/>
    <property type="match status" value="1"/>
</dbReference>
<proteinExistence type="inferred from homology"/>
<dbReference type="InterPro" id="IPR036249">
    <property type="entry name" value="Thioredoxin-like_sf"/>
</dbReference>
<evidence type="ECO:0000256" key="4">
    <source>
        <dbReference type="ARBA" id="ARBA00022679"/>
    </source>
</evidence>
<comment type="similarity">
    <text evidence="1">Belongs to the GST superfamily. Theta family.</text>
</comment>
<comment type="subunit">
    <text evidence="2">Homodimer.</text>
</comment>
<dbReference type="Gene3D" id="1.20.1050.10">
    <property type="match status" value="2"/>
</dbReference>
<dbReference type="InterPro" id="IPR040079">
    <property type="entry name" value="Glutathione_S-Trfase"/>
</dbReference>
<dbReference type="PROSITE" id="PS50404">
    <property type="entry name" value="GST_NTER"/>
    <property type="match status" value="1"/>
</dbReference>